<sequence length="293" mass="33321">MDEIKKLADKNDLLRAVVDPVKKDEVVKNSELEKHYNAICGMIHAQNNALQSFLAPYRFCFLENFWSEISSDPISSCCINKCINFNFGVCRKGNGYLALLPDGRINYIHGLNNNSIKIHAGNHFNKSYNSFVNDLYYYEVNLNCLELEEDKNEINKVEFYVGLFNENTSIWLISEGPKINKVVNNSVFSIKLEYNLFKFTTFGCGIVYPRSCIGTSGNFAVGNHPYVFFTANGKLIGQKVEIDNQATRFKPTIRIKNCSVAGSNFGVNKFAYDVNDHIPPTTFEENAWNVYTE</sequence>
<protein>
    <recommendedName>
        <fullName evidence="3">SPRY domain-containing protein</fullName>
    </recommendedName>
</protein>
<name>A0A8S9ZEU3_9BILA</name>
<dbReference type="Proteomes" id="UP000605970">
    <property type="component" value="Unassembled WGS sequence"/>
</dbReference>
<evidence type="ECO:0000313" key="1">
    <source>
        <dbReference type="EMBL" id="KAF7631003.1"/>
    </source>
</evidence>
<dbReference type="InterPro" id="IPR043136">
    <property type="entry name" value="B30.2/SPRY_sf"/>
</dbReference>
<evidence type="ECO:0008006" key="3">
    <source>
        <dbReference type="Google" id="ProtNLM"/>
    </source>
</evidence>
<accession>A0A8S9ZEU3</accession>
<keyword evidence="2" id="KW-1185">Reference proteome</keyword>
<proteinExistence type="predicted"/>
<evidence type="ECO:0000313" key="2">
    <source>
        <dbReference type="Proteomes" id="UP000605970"/>
    </source>
</evidence>
<gene>
    <name evidence="1" type="ORF">Mgra_00008779</name>
</gene>
<reference evidence="1" key="1">
    <citation type="journal article" date="2020" name="Ecol. Evol.">
        <title>Genome structure and content of the rice root-knot nematode (Meloidogyne graminicola).</title>
        <authorList>
            <person name="Phan N.T."/>
            <person name="Danchin E.G.J."/>
            <person name="Klopp C."/>
            <person name="Perfus-Barbeoch L."/>
            <person name="Kozlowski D.K."/>
            <person name="Koutsovoulos G.D."/>
            <person name="Lopez-Roques C."/>
            <person name="Bouchez O."/>
            <person name="Zahm M."/>
            <person name="Besnard G."/>
            <person name="Bellafiore S."/>
        </authorList>
    </citation>
    <scope>NUCLEOTIDE SEQUENCE</scope>
    <source>
        <strain evidence="1">VN-18</strain>
    </source>
</reference>
<dbReference type="Gene3D" id="2.60.120.920">
    <property type="match status" value="1"/>
</dbReference>
<organism evidence="1 2">
    <name type="scientific">Meloidogyne graminicola</name>
    <dbReference type="NCBI Taxonomy" id="189291"/>
    <lineage>
        <taxon>Eukaryota</taxon>
        <taxon>Metazoa</taxon>
        <taxon>Ecdysozoa</taxon>
        <taxon>Nematoda</taxon>
        <taxon>Chromadorea</taxon>
        <taxon>Rhabditida</taxon>
        <taxon>Tylenchina</taxon>
        <taxon>Tylenchomorpha</taxon>
        <taxon>Tylenchoidea</taxon>
        <taxon>Meloidogynidae</taxon>
        <taxon>Meloidogyninae</taxon>
        <taxon>Meloidogyne</taxon>
    </lineage>
</organism>
<dbReference type="EMBL" id="JABEBT010000122">
    <property type="protein sequence ID" value="KAF7631003.1"/>
    <property type="molecule type" value="Genomic_DNA"/>
</dbReference>
<dbReference type="AlphaFoldDB" id="A0A8S9ZEU3"/>
<comment type="caution">
    <text evidence="1">The sequence shown here is derived from an EMBL/GenBank/DDBJ whole genome shotgun (WGS) entry which is preliminary data.</text>
</comment>